<reference evidence="5" key="1">
    <citation type="submission" date="2025-08" db="UniProtKB">
        <authorList>
            <consortium name="RefSeq"/>
        </authorList>
    </citation>
    <scope>IDENTIFICATION</scope>
    <source>
        <tissue evidence="5">Testes</tissue>
    </source>
</reference>
<gene>
    <name evidence="5" type="primary">LOC100370787</name>
</gene>
<dbReference type="Gene3D" id="2.130.10.10">
    <property type="entry name" value="YVTN repeat-like/Quinoprotein amine dehydrogenase"/>
    <property type="match status" value="1"/>
</dbReference>
<dbReference type="InterPro" id="IPR036322">
    <property type="entry name" value="WD40_repeat_dom_sf"/>
</dbReference>
<dbReference type="PANTHER" id="PTHR18763:SF0">
    <property type="entry name" value="WD REPEAT-CONTAINING PROTEIN 18"/>
    <property type="match status" value="1"/>
</dbReference>
<keyword evidence="4" id="KW-1185">Reference proteome</keyword>
<accession>A0ABM0N0V7</accession>
<dbReference type="SUPFAM" id="SSF50978">
    <property type="entry name" value="WD40 repeat-like"/>
    <property type="match status" value="1"/>
</dbReference>
<proteinExistence type="predicted"/>
<evidence type="ECO:0000313" key="5">
    <source>
        <dbReference type="RefSeq" id="XP_006825898.1"/>
    </source>
</evidence>
<evidence type="ECO:0000256" key="2">
    <source>
        <dbReference type="ARBA" id="ARBA00022737"/>
    </source>
</evidence>
<protein>
    <submittedName>
        <fullName evidence="5">WD repeat-containing protein 18-like</fullName>
    </submittedName>
</protein>
<dbReference type="RefSeq" id="XP_006825898.1">
    <property type="nucleotide sequence ID" value="XM_006825835.1"/>
</dbReference>
<name>A0ABM0N0V7_SACKO</name>
<dbReference type="GeneID" id="100370787"/>
<dbReference type="SMART" id="SM00320">
    <property type="entry name" value="WD40"/>
    <property type="match status" value="4"/>
</dbReference>
<evidence type="ECO:0000313" key="4">
    <source>
        <dbReference type="Proteomes" id="UP000694865"/>
    </source>
</evidence>
<dbReference type="Proteomes" id="UP000694865">
    <property type="component" value="Unplaced"/>
</dbReference>
<dbReference type="InterPro" id="IPR001680">
    <property type="entry name" value="WD40_rpt"/>
</dbReference>
<sequence>MAAPMEVVLSSDISGQMWNSCIWDPHTGTSLMSYKGGSSAPRTLCLLGKDYLIAAVNCHPLLHVWALHRQDQQQSRIVCPGLVTALDTSPCGHYCVAGIVERLHVWHVNTGRLLAVLSRHYQQITCLEFTDDGSHIVSGAEDSLVLVWSMASILQNSSGFGSAIEPVYVWSGHSLPITDLHCGHGGVMSRVASSSLDQTCKVCALFCKLVMFMELNRPQTGNDDKEDQFSLTFKKHL</sequence>
<keyword evidence="2" id="KW-0677">Repeat</keyword>
<dbReference type="InterPro" id="IPR045227">
    <property type="entry name" value="WDR18/Ipi3/RID3"/>
</dbReference>
<dbReference type="PROSITE" id="PS50082">
    <property type="entry name" value="WD_REPEATS_2"/>
    <property type="match status" value="1"/>
</dbReference>
<feature type="repeat" description="WD" evidence="3">
    <location>
        <begin position="117"/>
        <end position="152"/>
    </location>
</feature>
<dbReference type="PANTHER" id="PTHR18763">
    <property type="entry name" value="WD-REPEAT PROTEIN 18"/>
    <property type="match status" value="1"/>
</dbReference>
<dbReference type="InterPro" id="IPR015943">
    <property type="entry name" value="WD40/YVTN_repeat-like_dom_sf"/>
</dbReference>
<evidence type="ECO:0000256" key="1">
    <source>
        <dbReference type="ARBA" id="ARBA00022574"/>
    </source>
</evidence>
<keyword evidence="1 3" id="KW-0853">WD repeat</keyword>
<evidence type="ECO:0000256" key="3">
    <source>
        <dbReference type="PROSITE-ProRule" id="PRU00221"/>
    </source>
</evidence>
<organism evidence="4 5">
    <name type="scientific">Saccoglossus kowalevskii</name>
    <name type="common">Acorn worm</name>
    <dbReference type="NCBI Taxonomy" id="10224"/>
    <lineage>
        <taxon>Eukaryota</taxon>
        <taxon>Metazoa</taxon>
        <taxon>Hemichordata</taxon>
        <taxon>Enteropneusta</taxon>
        <taxon>Harrimaniidae</taxon>
        <taxon>Saccoglossus</taxon>
    </lineage>
</organism>
<dbReference type="Pfam" id="PF00400">
    <property type="entry name" value="WD40"/>
    <property type="match status" value="2"/>
</dbReference>
<dbReference type="PROSITE" id="PS50294">
    <property type="entry name" value="WD_REPEATS_REGION"/>
    <property type="match status" value="1"/>
</dbReference>